<dbReference type="PRINTS" id="PR00502">
    <property type="entry name" value="NUDIXFAMILY"/>
</dbReference>
<evidence type="ECO:0000256" key="1">
    <source>
        <dbReference type="ARBA" id="ARBA00001936"/>
    </source>
</evidence>
<dbReference type="STRING" id="1518501.CQ10_12160"/>
<dbReference type="InterPro" id="IPR000086">
    <property type="entry name" value="NUDIX_hydrolase_dom"/>
</dbReference>
<dbReference type="InterPro" id="IPR020084">
    <property type="entry name" value="NUDIX_hydrolase_CS"/>
</dbReference>
<evidence type="ECO:0000313" key="9">
    <source>
        <dbReference type="EMBL" id="KRQ95790.1"/>
    </source>
</evidence>
<organism evidence="9 10">
    <name type="scientific">Bradyrhizobium valentinum</name>
    <dbReference type="NCBI Taxonomy" id="1518501"/>
    <lineage>
        <taxon>Bacteria</taxon>
        <taxon>Pseudomonadati</taxon>
        <taxon>Pseudomonadota</taxon>
        <taxon>Alphaproteobacteria</taxon>
        <taxon>Hyphomicrobiales</taxon>
        <taxon>Nitrobacteraceae</taxon>
        <taxon>Bradyrhizobium</taxon>
    </lineage>
</organism>
<dbReference type="PANTHER" id="PTHR12992:SF11">
    <property type="entry name" value="MITOCHONDRIAL COENZYME A DIPHOSPHATASE NUDT8"/>
    <property type="match status" value="1"/>
</dbReference>
<evidence type="ECO:0000313" key="10">
    <source>
        <dbReference type="Proteomes" id="UP000051913"/>
    </source>
</evidence>
<dbReference type="OrthoDB" id="9761969at2"/>
<dbReference type="GO" id="GO:0046872">
    <property type="term" value="F:metal ion binding"/>
    <property type="evidence" value="ECO:0007669"/>
    <property type="project" value="UniProtKB-KW"/>
</dbReference>
<evidence type="ECO:0000256" key="5">
    <source>
        <dbReference type="ARBA" id="ARBA00022842"/>
    </source>
</evidence>
<name>A0A0R3KQN6_9BRAD</name>
<proteinExistence type="inferred from homology"/>
<comment type="similarity">
    <text evidence="7">Belongs to the Nudix hydrolase family.</text>
</comment>
<gene>
    <name evidence="9" type="ORF">CP49_31710</name>
</gene>
<dbReference type="PROSITE" id="PS51462">
    <property type="entry name" value="NUDIX"/>
    <property type="match status" value="1"/>
</dbReference>
<feature type="domain" description="Nudix hydrolase" evidence="8">
    <location>
        <begin position="32"/>
        <end position="167"/>
    </location>
</feature>
<comment type="cofactor">
    <cofactor evidence="1">
        <name>Mn(2+)</name>
        <dbReference type="ChEBI" id="CHEBI:29035"/>
    </cofactor>
</comment>
<dbReference type="InterPro" id="IPR015797">
    <property type="entry name" value="NUDIX_hydrolase-like_dom_sf"/>
</dbReference>
<dbReference type="Gene3D" id="3.90.79.10">
    <property type="entry name" value="Nucleoside Triphosphate Pyrophosphohydrolase"/>
    <property type="match status" value="1"/>
</dbReference>
<dbReference type="Pfam" id="PF00293">
    <property type="entry name" value="NUDIX"/>
    <property type="match status" value="1"/>
</dbReference>
<dbReference type="InterPro" id="IPR020476">
    <property type="entry name" value="Nudix_hydrolase"/>
</dbReference>
<sequence>MAWSFDDTTRRNIASLCAAFARAPSGGAEPELKRAAVAIALTEAEAGGGTTFLLTRRAATLRSHAAQWALPGGRCDDGETQAQAALRELHEELGVGLGEGDVLGLLDDYPTRSGYLITPVVVWVGTSADIVPNPAEVASVHRVALDDIEREGVFSFTTIPESTRRVVRFRHAGHHIHAPTAALIYQFAEVLAGRDTRVAELEQPVFAWK</sequence>
<dbReference type="AlphaFoldDB" id="A0A0R3KQN6"/>
<comment type="caution">
    <text evidence="9">The sequence shown here is derived from an EMBL/GenBank/DDBJ whole genome shotgun (WGS) entry which is preliminary data.</text>
</comment>
<evidence type="ECO:0000259" key="8">
    <source>
        <dbReference type="PROSITE" id="PS51462"/>
    </source>
</evidence>
<dbReference type="EMBL" id="LLXX01000198">
    <property type="protein sequence ID" value="KRQ95790.1"/>
    <property type="molecule type" value="Genomic_DNA"/>
</dbReference>
<keyword evidence="6" id="KW-0464">Manganese</keyword>
<reference evidence="9 10" key="1">
    <citation type="submission" date="2014-03" db="EMBL/GenBank/DDBJ databases">
        <title>Bradyrhizobium valentinum sp. nov., isolated from effective nodules of Lupinus mariae-josephae, a lupine endemic of basic-lime soils in Eastern Spain.</title>
        <authorList>
            <person name="Duran D."/>
            <person name="Rey L."/>
            <person name="Navarro A."/>
            <person name="Busquets A."/>
            <person name="Imperial J."/>
            <person name="Ruiz-Argueso T."/>
        </authorList>
    </citation>
    <scope>NUCLEOTIDE SEQUENCE [LARGE SCALE GENOMIC DNA]</scope>
    <source>
        <strain evidence="9 10">LmjM3</strain>
    </source>
</reference>
<dbReference type="PROSITE" id="PS00893">
    <property type="entry name" value="NUDIX_BOX"/>
    <property type="match status" value="1"/>
</dbReference>
<evidence type="ECO:0000256" key="7">
    <source>
        <dbReference type="RuleBase" id="RU003476"/>
    </source>
</evidence>
<dbReference type="InterPro" id="IPR045121">
    <property type="entry name" value="CoAse"/>
</dbReference>
<dbReference type="CDD" id="cd03426">
    <property type="entry name" value="NUDIX_CoAse_Nudt7"/>
    <property type="match status" value="1"/>
</dbReference>
<dbReference type="Proteomes" id="UP000051913">
    <property type="component" value="Unassembled WGS sequence"/>
</dbReference>
<evidence type="ECO:0000256" key="6">
    <source>
        <dbReference type="ARBA" id="ARBA00023211"/>
    </source>
</evidence>
<dbReference type="PANTHER" id="PTHR12992">
    <property type="entry name" value="NUDIX HYDROLASE"/>
    <property type="match status" value="1"/>
</dbReference>
<protein>
    <submittedName>
        <fullName evidence="9">NUDIX hydrolase</fullName>
    </submittedName>
</protein>
<dbReference type="GO" id="GO:0010945">
    <property type="term" value="F:coenzyme A diphosphatase activity"/>
    <property type="evidence" value="ECO:0007669"/>
    <property type="project" value="InterPro"/>
</dbReference>
<evidence type="ECO:0000256" key="2">
    <source>
        <dbReference type="ARBA" id="ARBA00001946"/>
    </source>
</evidence>
<accession>A0A0R3KQN6</accession>
<evidence type="ECO:0000256" key="4">
    <source>
        <dbReference type="ARBA" id="ARBA00022801"/>
    </source>
</evidence>
<keyword evidence="10" id="KW-1185">Reference proteome</keyword>
<keyword evidence="3" id="KW-0479">Metal-binding</keyword>
<dbReference type="RefSeq" id="WP_057854693.1">
    <property type="nucleotide sequence ID" value="NZ_LLXX01000198.1"/>
</dbReference>
<evidence type="ECO:0000256" key="3">
    <source>
        <dbReference type="ARBA" id="ARBA00022723"/>
    </source>
</evidence>
<keyword evidence="5" id="KW-0460">Magnesium</keyword>
<keyword evidence="4 7" id="KW-0378">Hydrolase</keyword>
<dbReference type="SUPFAM" id="SSF55811">
    <property type="entry name" value="Nudix"/>
    <property type="match status" value="1"/>
</dbReference>
<comment type="cofactor">
    <cofactor evidence="2">
        <name>Mg(2+)</name>
        <dbReference type="ChEBI" id="CHEBI:18420"/>
    </cofactor>
</comment>